<name>A0AAD2TL85_PARDI</name>
<sequence length="642" mass="74448">MKRNTRVIYSFDLFDTCFIRACGAPRNVFDLLAYRVLGANSDESARADFALERVKGERKARALSQVEEITLEAIYVCCDFMALTAQSKTEIARLEMQVEREQLVPVYAIREKIKTLHREGHSVYYISDMYLPRTFLSELLIEHGFWREGDKLYVSSACGKTKHTGNLYKHIAAENGLRFKDWYHWGDNRHSDYRIPRRMGIKASLIHHVYSVYERFLVRQDYFPGFFVNQHLAGLSRAVRLAFPDEPRYAFAADLIAPLYVAFVYHVLRDAVSRGIRSLFFLARDGYILYRIAKELEGEFPGLRMKYLYVSRSSLYLPGLPAITPDSLLSLRKTMFGFTDETELDILGNFITSETWHEVECVMRSGSGSGKGEELFANPEVLAILSRYHDTQRDLILRYFIQEGLADPIHKTVVVDIRGTRSCQQAINAILRQGGFRPAEGYYLEVVDERKPIQEAGDYHALYYAERMRLSSSLRYISDELGSILEQYFSVSPHKRTIAYLEDDGRVRPVFENGEKEGDTRDLMTCHEETVALFTRLFMRNYLYLHLPVTLALATQSLAYFSQRPVYSYLKALRAIRVNSKKGHYAYIVKRLSPMELKRHTVNWRRGSVYFTLRTTMGYRYINRVFLFGVEALKRLLSHLNG</sequence>
<dbReference type="AlphaFoldDB" id="A0AAD2TL85"/>
<dbReference type="RefSeq" id="WP_005868277.1">
    <property type="nucleotide sequence ID" value="NZ_JH976491.1"/>
</dbReference>
<accession>A0AAD2TL85</accession>
<dbReference type="InterPro" id="IPR023214">
    <property type="entry name" value="HAD_sf"/>
</dbReference>
<comment type="caution">
    <text evidence="1">The sequence shown here is derived from an EMBL/GenBank/DDBJ whole genome shotgun (WGS) entry which is preliminary data.</text>
</comment>
<evidence type="ECO:0000313" key="1">
    <source>
        <dbReference type="EMBL" id="EKN20733.1"/>
    </source>
</evidence>
<dbReference type="Proteomes" id="UP000006262">
    <property type="component" value="Unassembled WGS sequence"/>
</dbReference>
<dbReference type="SUPFAM" id="SSF56784">
    <property type="entry name" value="HAD-like"/>
    <property type="match status" value="1"/>
</dbReference>
<gene>
    <name evidence="1" type="ORF">HMPREF1059_04066</name>
</gene>
<organism evidence="1 2">
    <name type="scientific">Parabacteroides distasonis CL09T03C24</name>
    <dbReference type="NCBI Taxonomy" id="999417"/>
    <lineage>
        <taxon>Bacteria</taxon>
        <taxon>Pseudomonadati</taxon>
        <taxon>Bacteroidota</taxon>
        <taxon>Bacteroidia</taxon>
        <taxon>Bacteroidales</taxon>
        <taxon>Tannerellaceae</taxon>
        <taxon>Parabacteroides</taxon>
    </lineage>
</organism>
<dbReference type="Gene3D" id="3.40.50.1000">
    <property type="entry name" value="HAD superfamily/HAD-like"/>
    <property type="match status" value="1"/>
</dbReference>
<dbReference type="EMBL" id="AGZN01000043">
    <property type="protein sequence ID" value="EKN20733.1"/>
    <property type="molecule type" value="Genomic_DNA"/>
</dbReference>
<proteinExistence type="predicted"/>
<dbReference type="InterPro" id="IPR036412">
    <property type="entry name" value="HAD-like_sf"/>
</dbReference>
<protein>
    <submittedName>
        <fullName evidence="1">Uncharacterized protein</fullName>
    </submittedName>
</protein>
<reference evidence="1 2" key="1">
    <citation type="submission" date="2012-02" db="EMBL/GenBank/DDBJ databases">
        <title>The Genome Sequence of Parabacteroides distasonis CL09T03C24.</title>
        <authorList>
            <consortium name="The Broad Institute Genome Sequencing Platform"/>
            <person name="Earl A."/>
            <person name="Ward D."/>
            <person name="Feldgarden M."/>
            <person name="Gevers D."/>
            <person name="Zitomersky N.L."/>
            <person name="Coyne M.J."/>
            <person name="Comstock L.E."/>
            <person name="Young S.K."/>
            <person name="Zeng Q."/>
            <person name="Gargeya S."/>
            <person name="Fitzgerald M."/>
            <person name="Haas B."/>
            <person name="Abouelleil A."/>
            <person name="Alvarado L."/>
            <person name="Arachchi H.M."/>
            <person name="Berlin A."/>
            <person name="Chapman S.B."/>
            <person name="Gearin G."/>
            <person name="Goldberg J."/>
            <person name="Griggs A."/>
            <person name="Gujja S."/>
            <person name="Hansen M."/>
            <person name="Heiman D."/>
            <person name="Howarth C."/>
            <person name="Larimer J."/>
            <person name="Lui A."/>
            <person name="MacDonald P.J.P."/>
            <person name="McCowen C."/>
            <person name="Montmayeur A."/>
            <person name="Murphy C."/>
            <person name="Neiman D."/>
            <person name="Pearson M."/>
            <person name="Priest M."/>
            <person name="Roberts A."/>
            <person name="Saif S."/>
            <person name="Shea T."/>
            <person name="Sisk P."/>
            <person name="Stolte C."/>
            <person name="Sykes S."/>
            <person name="Wortman J."/>
            <person name="Nusbaum C."/>
            <person name="Birren B."/>
        </authorList>
    </citation>
    <scope>NUCLEOTIDE SEQUENCE [LARGE SCALE GENOMIC DNA]</scope>
    <source>
        <strain evidence="1 2">CL09T03C24</strain>
    </source>
</reference>
<evidence type="ECO:0000313" key="2">
    <source>
        <dbReference type="Proteomes" id="UP000006262"/>
    </source>
</evidence>